<evidence type="ECO:0008006" key="4">
    <source>
        <dbReference type="Google" id="ProtNLM"/>
    </source>
</evidence>
<protein>
    <recommendedName>
        <fullName evidence="4">Mitochondrial import inner membrane translocase subunit TIM50</fullName>
    </recommendedName>
</protein>
<evidence type="ECO:0000313" key="3">
    <source>
        <dbReference type="Proteomes" id="UP000009022"/>
    </source>
</evidence>
<dbReference type="Proteomes" id="UP000009022">
    <property type="component" value="Unassembled WGS sequence"/>
</dbReference>
<dbReference type="InParanoid" id="B3SE84"/>
<keyword evidence="1" id="KW-1133">Transmembrane helix</keyword>
<name>B3SE84_TRIAD</name>
<evidence type="ECO:0000256" key="1">
    <source>
        <dbReference type="SAM" id="Phobius"/>
    </source>
</evidence>
<keyword evidence="3" id="KW-1185">Reference proteome</keyword>
<dbReference type="RefSeq" id="XP_002118553.1">
    <property type="nucleotide sequence ID" value="XM_002118517.1"/>
</dbReference>
<dbReference type="GeneID" id="6759767"/>
<dbReference type="EMBL" id="DS985382">
    <property type="protein sequence ID" value="EDV18961.1"/>
    <property type="molecule type" value="Genomic_DNA"/>
</dbReference>
<accession>B3SE84</accession>
<dbReference type="PhylomeDB" id="B3SE84"/>
<gene>
    <name evidence="2" type="ORF">TRIADDRAFT_62582</name>
</gene>
<dbReference type="OrthoDB" id="287041at2759"/>
<reference evidence="2 3" key="1">
    <citation type="journal article" date="2008" name="Nature">
        <title>The Trichoplax genome and the nature of placozoans.</title>
        <authorList>
            <person name="Srivastava M."/>
            <person name="Begovic E."/>
            <person name="Chapman J."/>
            <person name="Putnam N.H."/>
            <person name="Hellsten U."/>
            <person name="Kawashima T."/>
            <person name="Kuo A."/>
            <person name="Mitros T."/>
            <person name="Salamov A."/>
            <person name="Carpenter M.L."/>
            <person name="Signorovitch A.Y."/>
            <person name="Moreno M.A."/>
            <person name="Kamm K."/>
            <person name="Grimwood J."/>
            <person name="Schmutz J."/>
            <person name="Shapiro H."/>
            <person name="Grigoriev I.V."/>
            <person name="Buss L.W."/>
            <person name="Schierwater B."/>
            <person name="Dellaporta S.L."/>
            <person name="Rokhsar D.S."/>
        </authorList>
    </citation>
    <scope>NUCLEOTIDE SEQUENCE [LARGE SCALE GENOMIC DNA]</scope>
    <source>
        <strain evidence="2 3">Grell-BS-1999</strain>
    </source>
</reference>
<dbReference type="eggNOG" id="KOG2832">
    <property type="taxonomic scope" value="Eukaryota"/>
</dbReference>
<dbReference type="STRING" id="10228.B3SE84"/>
<dbReference type="AlphaFoldDB" id="B3SE84"/>
<dbReference type="CTD" id="6759767"/>
<dbReference type="OMA" id="WVIFAGT"/>
<keyword evidence="1" id="KW-0472">Membrane</keyword>
<feature type="non-terminal residue" evidence="2">
    <location>
        <position position="158"/>
    </location>
</feature>
<sequence length="158" mass="18287">MSILKSRPFNIGMYSTLLKGCRRYLYQLRAEENKWSLHSLRPNRTRTYYKRPEKKKGGPSIRGWVIFAGTTVGIGVAGIIFAGAPSKEPEEDIDNYDHKNIALAYIYRAKDRLRNSIKYFSDPISPKLLPDPLTEPYYQPPYTLVLEMTDILVHPEYD</sequence>
<proteinExistence type="predicted"/>
<keyword evidence="1" id="KW-0812">Transmembrane</keyword>
<dbReference type="HOGENOM" id="CLU_1673694_0_0_1"/>
<organism evidence="2 3">
    <name type="scientific">Trichoplax adhaerens</name>
    <name type="common">Trichoplax reptans</name>
    <dbReference type="NCBI Taxonomy" id="10228"/>
    <lineage>
        <taxon>Eukaryota</taxon>
        <taxon>Metazoa</taxon>
        <taxon>Placozoa</taxon>
        <taxon>Uniplacotomia</taxon>
        <taxon>Trichoplacea</taxon>
        <taxon>Trichoplacidae</taxon>
        <taxon>Trichoplax</taxon>
    </lineage>
</organism>
<evidence type="ECO:0000313" key="2">
    <source>
        <dbReference type="EMBL" id="EDV18961.1"/>
    </source>
</evidence>
<feature type="transmembrane region" description="Helical" evidence="1">
    <location>
        <begin position="64"/>
        <end position="84"/>
    </location>
</feature>
<dbReference type="KEGG" id="tad:TRIADDRAFT_62582"/>